<reference evidence="2" key="1">
    <citation type="submission" date="2019-02" db="EMBL/GenBank/DDBJ databases">
        <authorList>
            <person name="Gruber-Vodicka R. H."/>
            <person name="Seah K. B. B."/>
        </authorList>
    </citation>
    <scope>NUCLEOTIDE SEQUENCE</scope>
    <source>
        <strain evidence="3">BECK_BY2</strain>
        <strain evidence="2">BECK_BY3</strain>
    </source>
</reference>
<protein>
    <recommendedName>
        <fullName evidence="4">Phage Tail Collar Domain</fullName>
    </recommendedName>
</protein>
<dbReference type="EMBL" id="CAADFY010000118">
    <property type="protein sequence ID" value="VFK57506.1"/>
    <property type="molecule type" value="Genomic_DNA"/>
</dbReference>
<dbReference type="AlphaFoldDB" id="A0A450ZUR5"/>
<name>A0A450ZUR5_9GAMM</name>
<feature type="region of interest" description="Disordered" evidence="1">
    <location>
        <begin position="314"/>
        <end position="353"/>
    </location>
</feature>
<feature type="compositionally biased region" description="Basic and acidic residues" evidence="1">
    <location>
        <begin position="326"/>
        <end position="336"/>
    </location>
</feature>
<organism evidence="2">
    <name type="scientific">Candidatus Kentrum sp. TUN</name>
    <dbReference type="NCBI Taxonomy" id="2126343"/>
    <lineage>
        <taxon>Bacteria</taxon>
        <taxon>Pseudomonadati</taxon>
        <taxon>Pseudomonadota</taxon>
        <taxon>Gammaproteobacteria</taxon>
        <taxon>Candidatus Kentrum</taxon>
    </lineage>
</organism>
<dbReference type="SUPFAM" id="SSF88874">
    <property type="entry name" value="Receptor-binding domain of short tail fibre protein gp12"/>
    <property type="match status" value="1"/>
</dbReference>
<gene>
    <name evidence="3" type="ORF">BECKTUN1418E_GA0071001_11174</name>
    <name evidence="2" type="ORF">BECKTUN1418F_GA0071002_11184</name>
</gene>
<evidence type="ECO:0000313" key="2">
    <source>
        <dbReference type="EMBL" id="VFK57506.1"/>
    </source>
</evidence>
<evidence type="ECO:0000313" key="3">
    <source>
        <dbReference type="EMBL" id="VFK65933.1"/>
    </source>
</evidence>
<accession>A0A450ZUR5</accession>
<feature type="region of interest" description="Disordered" evidence="1">
    <location>
        <begin position="368"/>
        <end position="395"/>
    </location>
</feature>
<proteinExistence type="predicted"/>
<evidence type="ECO:0000256" key="1">
    <source>
        <dbReference type="SAM" id="MobiDB-lite"/>
    </source>
</evidence>
<dbReference type="EMBL" id="CAADFV010000117">
    <property type="protein sequence ID" value="VFK65933.1"/>
    <property type="molecule type" value="Genomic_DNA"/>
</dbReference>
<evidence type="ECO:0008006" key="4">
    <source>
        <dbReference type="Google" id="ProtNLM"/>
    </source>
</evidence>
<sequence length="409" mass="45010">MPNSTLPTPDPFSLLSSANMPLDFCDGRLEQSIKETYNLESLDRYRAILRKILNHPHDVLQRYVDDGGEGLEIPLPIAADVLRAENADAETRRLLDGLRSKYSPSPELALLDPDFEALAARVLPSNIAAGWQGCEVTCDECRANVGNLRNGVHYRILGRENQLFGIIFTYLPSQESDPVSVVITEVEITGGTLEAPVVLDRGKALHRYASHTQTIKRTEPDTEVTLRIDLEDREGLQLRISNRIPEKGPPVGTIFPSILAWPQYAVVAGDRTGFDAGKNYWSPCDGRGIPGSRLADLTGNPNAPDLRGMFLRGLNQFDPEEPGPAAEDRKDPDSGRKAGSFQGHNVGGHEHIYRGGSAEGIANANRGGDIDRVWWSGDDTQSWERKTENNPSGEARPANIAVHYYVKIN</sequence>